<proteinExistence type="predicted"/>
<dbReference type="Proteomes" id="UP001151699">
    <property type="component" value="Chromosome X"/>
</dbReference>
<dbReference type="FunFam" id="3.30.160.60:FF:000100">
    <property type="entry name" value="Zinc finger 45-like"/>
    <property type="match status" value="1"/>
</dbReference>
<dbReference type="FunFam" id="3.30.160.60:FF:000446">
    <property type="entry name" value="Zinc finger protein"/>
    <property type="match status" value="1"/>
</dbReference>
<dbReference type="GO" id="GO:0008270">
    <property type="term" value="F:zinc ion binding"/>
    <property type="evidence" value="ECO:0007669"/>
    <property type="project" value="UniProtKB-KW"/>
</dbReference>
<dbReference type="SUPFAM" id="SSF57667">
    <property type="entry name" value="beta-beta-alpha zinc fingers"/>
    <property type="match status" value="4"/>
</dbReference>
<evidence type="ECO:0000313" key="11">
    <source>
        <dbReference type="EMBL" id="KAJ6637333.1"/>
    </source>
</evidence>
<evidence type="ECO:0000256" key="2">
    <source>
        <dbReference type="ARBA" id="ARBA00022723"/>
    </source>
</evidence>
<feature type="domain" description="C2H2-type" evidence="10">
    <location>
        <begin position="311"/>
        <end position="338"/>
    </location>
</feature>
<gene>
    <name evidence="11" type="primary">ZNF510</name>
    <name evidence="11" type="ORF">Bhyg_10063</name>
</gene>
<keyword evidence="6" id="KW-0238">DNA-binding</keyword>
<evidence type="ECO:0000256" key="5">
    <source>
        <dbReference type="ARBA" id="ARBA00022833"/>
    </source>
</evidence>
<feature type="domain" description="C2H2-type" evidence="10">
    <location>
        <begin position="171"/>
        <end position="199"/>
    </location>
</feature>
<dbReference type="PROSITE" id="PS00028">
    <property type="entry name" value="ZINC_FINGER_C2H2_1"/>
    <property type="match status" value="5"/>
</dbReference>
<comment type="caution">
    <text evidence="11">The sequence shown here is derived from an EMBL/GenBank/DDBJ whole genome shotgun (WGS) entry which is preliminary data.</text>
</comment>
<dbReference type="InterPro" id="IPR013087">
    <property type="entry name" value="Znf_C2H2_type"/>
</dbReference>
<feature type="domain" description="C2H2-type" evidence="10">
    <location>
        <begin position="284"/>
        <end position="311"/>
    </location>
</feature>
<protein>
    <submittedName>
        <fullName evidence="11">Zinc finger protein</fullName>
    </submittedName>
</protein>
<feature type="compositionally biased region" description="Low complexity" evidence="9">
    <location>
        <begin position="452"/>
        <end position="462"/>
    </location>
</feature>
<dbReference type="GO" id="GO:0005634">
    <property type="term" value="C:nucleus"/>
    <property type="evidence" value="ECO:0007669"/>
    <property type="project" value="UniProtKB-ARBA"/>
</dbReference>
<dbReference type="OrthoDB" id="7783437at2759"/>
<keyword evidence="4 8" id="KW-0863">Zinc-finger</keyword>
<evidence type="ECO:0000256" key="9">
    <source>
        <dbReference type="SAM" id="MobiDB-lite"/>
    </source>
</evidence>
<dbReference type="GO" id="GO:0010468">
    <property type="term" value="P:regulation of gene expression"/>
    <property type="evidence" value="ECO:0007669"/>
    <property type="project" value="TreeGrafter"/>
</dbReference>
<feature type="domain" description="C2H2-type" evidence="10">
    <location>
        <begin position="340"/>
        <end position="363"/>
    </location>
</feature>
<dbReference type="EMBL" id="WJQU01000003">
    <property type="protein sequence ID" value="KAJ6637333.1"/>
    <property type="molecule type" value="Genomic_DNA"/>
</dbReference>
<dbReference type="Pfam" id="PF00096">
    <property type="entry name" value="zf-C2H2"/>
    <property type="match status" value="5"/>
</dbReference>
<dbReference type="Gene3D" id="3.30.160.60">
    <property type="entry name" value="Classic Zinc Finger"/>
    <property type="match status" value="5"/>
</dbReference>
<dbReference type="PROSITE" id="PS50157">
    <property type="entry name" value="ZINC_FINGER_C2H2_2"/>
    <property type="match status" value="8"/>
</dbReference>
<accession>A0A9Q0RYW0</accession>
<name>A0A9Q0RYW0_9DIPT</name>
<organism evidence="11 12">
    <name type="scientific">Pseudolycoriella hygida</name>
    <dbReference type="NCBI Taxonomy" id="35572"/>
    <lineage>
        <taxon>Eukaryota</taxon>
        <taxon>Metazoa</taxon>
        <taxon>Ecdysozoa</taxon>
        <taxon>Arthropoda</taxon>
        <taxon>Hexapoda</taxon>
        <taxon>Insecta</taxon>
        <taxon>Pterygota</taxon>
        <taxon>Neoptera</taxon>
        <taxon>Endopterygota</taxon>
        <taxon>Diptera</taxon>
        <taxon>Nematocera</taxon>
        <taxon>Sciaroidea</taxon>
        <taxon>Sciaridae</taxon>
        <taxon>Pseudolycoriella</taxon>
    </lineage>
</organism>
<evidence type="ECO:0000256" key="1">
    <source>
        <dbReference type="ARBA" id="ARBA00004123"/>
    </source>
</evidence>
<keyword evidence="3" id="KW-0677">Repeat</keyword>
<feature type="domain" description="C2H2-type" evidence="10">
    <location>
        <begin position="200"/>
        <end position="227"/>
    </location>
</feature>
<evidence type="ECO:0000256" key="6">
    <source>
        <dbReference type="ARBA" id="ARBA00023125"/>
    </source>
</evidence>
<evidence type="ECO:0000256" key="7">
    <source>
        <dbReference type="ARBA" id="ARBA00023242"/>
    </source>
</evidence>
<evidence type="ECO:0000256" key="4">
    <source>
        <dbReference type="ARBA" id="ARBA00022771"/>
    </source>
</evidence>
<feature type="region of interest" description="Disordered" evidence="9">
    <location>
        <begin position="450"/>
        <end position="485"/>
    </location>
</feature>
<evidence type="ECO:0000313" key="12">
    <source>
        <dbReference type="Proteomes" id="UP001151699"/>
    </source>
</evidence>
<evidence type="ECO:0000256" key="3">
    <source>
        <dbReference type="ARBA" id="ARBA00022737"/>
    </source>
</evidence>
<keyword evidence="12" id="KW-1185">Reference proteome</keyword>
<keyword evidence="2" id="KW-0479">Metal-binding</keyword>
<feature type="domain" description="C2H2-type" evidence="10">
    <location>
        <begin position="368"/>
        <end position="396"/>
    </location>
</feature>
<dbReference type="AlphaFoldDB" id="A0A9Q0RYW0"/>
<dbReference type="InterPro" id="IPR050331">
    <property type="entry name" value="Zinc_finger"/>
</dbReference>
<comment type="subcellular location">
    <subcellularLocation>
        <location evidence="1">Nucleus</location>
    </subcellularLocation>
</comment>
<keyword evidence="7" id="KW-0539">Nucleus</keyword>
<feature type="domain" description="C2H2-type" evidence="10">
    <location>
        <begin position="255"/>
        <end position="277"/>
    </location>
</feature>
<keyword evidence="5" id="KW-0862">Zinc</keyword>
<dbReference type="PANTHER" id="PTHR16515:SF2">
    <property type="entry name" value="PR DOMAIN ZINC FINGER PROTEIN 4"/>
    <property type="match status" value="1"/>
</dbReference>
<reference evidence="11" key="1">
    <citation type="submission" date="2022-07" db="EMBL/GenBank/DDBJ databases">
        <authorList>
            <person name="Trinca V."/>
            <person name="Uliana J.V.C."/>
            <person name="Torres T.T."/>
            <person name="Ward R.J."/>
            <person name="Monesi N."/>
        </authorList>
    </citation>
    <scope>NUCLEOTIDE SEQUENCE</scope>
    <source>
        <strain evidence="11">HSMRA1968</strain>
        <tissue evidence="11">Whole embryos</tissue>
    </source>
</reference>
<dbReference type="PANTHER" id="PTHR16515">
    <property type="entry name" value="PR DOMAIN ZINC FINGER PROTEIN"/>
    <property type="match status" value="1"/>
</dbReference>
<sequence length="620" mass="71602">MNGVLTFQCHCRQQIDAQNKDRIVTEACGHSKCRNCFIKEEYGCVKCLSLKTSSNQHTITILPSIEKLDSVPDGFSDHHEYALGDDEPNRNTCTNLKDVLIPSKAAASKNPSNKLKNPKDIQVLEDVIIKPFLEIPSNGGADFTFPRIKGFQKLKYPPHISWEIVNGRTEFKCNICEKSFHSKSNRRYHFYCDKTIAKPFSCSKCPKTFAAKNHLKYHENRHNNIQHNCKECGRKFLSRVSLQKHLKVHTNDFKFICDHCDRKFYHKSDLILHMYTHKKLPLPFQCDSCDKAFSAKFKLNQHIEAHKDKAHSCQLCGKHFSRNSTLSIHMLTHSSLETKYECNLCFKSFDRQRSYDRHIKIKHGSTVFCCPLCDVQSGRKDNILRHIRNLHSDENSDEIIKKISKAATRLKGPESNEGSVNSDVKSIEKIKIIESSNAVCQYQSVIKFAGRSQPTPQPSQQSEDCSKDAHVSSNVNEDVSKTNDDKLSKNIQKKYCNELRVELDEHSGRDHKISNINIYRQLLSPYLRPPPNLETRNGIQEKCGEYSIQNDNLPIRKENVEIYRSILMSDHVQDHSMNDQNNKKLTNNKIDPLVIHGQNSEYFSEMHWRKRTSQCFNQME</sequence>
<feature type="domain" description="C2H2-type" evidence="10">
    <location>
        <begin position="227"/>
        <end position="254"/>
    </location>
</feature>
<evidence type="ECO:0000256" key="8">
    <source>
        <dbReference type="PROSITE-ProRule" id="PRU00042"/>
    </source>
</evidence>
<dbReference type="InterPro" id="IPR036236">
    <property type="entry name" value="Znf_C2H2_sf"/>
</dbReference>
<evidence type="ECO:0000259" key="10">
    <source>
        <dbReference type="PROSITE" id="PS50157"/>
    </source>
</evidence>
<dbReference type="SMART" id="SM00355">
    <property type="entry name" value="ZnF_C2H2"/>
    <property type="match status" value="8"/>
</dbReference>